<proteinExistence type="predicted"/>
<keyword evidence="2" id="KW-1185">Reference proteome</keyword>
<reference evidence="1" key="1">
    <citation type="submission" date="2023-03" db="EMBL/GenBank/DDBJ databases">
        <title>Chromosome-scale reference genome and RAD-based genetic map of yellow starthistle (Centaurea solstitialis) reveal putative structural variation and QTLs associated with invader traits.</title>
        <authorList>
            <person name="Reatini B."/>
            <person name="Cang F.A."/>
            <person name="Jiang Q."/>
            <person name="Mckibben M.T.W."/>
            <person name="Barker M.S."/>
            <person name="Rieseberg L.H."/>
            <person name="Dlugosch K.M."/>
        </authorList>
    </citation>
    <scope>NUCLEOTIDE SEQUENCE</scope>
    <source>
        <strain evidence="1">CAN-66</strain>
        <tissue evidence="1">Leaf</tissue>
    </source>
</reference>
<evidence type="ECO:0000313" key="1">
    <source>
        <dbReference type="EMBL" id="KAJ9557194.1"/>
    </source>
</evidence>
<comment type="caution">
    <text evidence="1">The sequence shown here is derived from an EMBL/GenBank/DDBJ whole genome shotgun (WGS) entry which is preliminary data.</text>
</comment>
<dbReference type="Proteomes" id="UP001172457">
    <property type="component" value="Chromosome 3"/>
</dbReference>
<sequence>MYCDSEATPSKVYNSIYNGKSPHIGLRHNYVRQLIENGTISIVYIKSYGNLADPLTKPLTRGLIGSTTRDLESARACVAVAKVEAEAAAPPPRFVLKKFEYEFWGLDLDGDDED</sequence>
<dbReference type="CDD" id="cd09272">
    <property type="entry name" value="RNase_HI_RT_Ty1"/>
    <property type="match status" value="1"/>
</dbReference>
<evidence type="ECO:0008006" key="3">
    <source>
        <dbReference type="Google" id="ProtNLM"/>
    </source>
</evidence>
<gene>
    <name evidence="1" type="ORF">OSB04_011808</name>
</gene>
<evidence type="ECO:0000313" key="2">
    <source>
        <dbReference type="Proteomes" id="UP001172457"/>
    </source>
</evidence>
<dbReference type="AlphaFoldDB" id="A0AA38WPH4"/>
<accession>A0AA38WPH4</accession>
<name>A0AA38WPH4_9ASTR</name>
<dbReference type="EMBL" id="JARYMX010000003">
    <property type="protein sequence ID" value="KAJ9557194.1"/>
    <property type="molecule type" value="Genomic_DNA"/>
</dbReference>
<protein>
    <recommendedName>
        <fullName evidence="3">Zinc finger, CCHC-type</fullName>
    </recommendedName>
</protein>
<organism evidence="1 2">
    <name type="scientific">Centaurea solstitialis</name>
    <name type="common">yellow star-thistle</name>
    <dbReference type="NCBI Taxonomy" id="347529"/>
    <lineage>
        <taxon>Eukaryota</taxon>
        <taxon>Viridiplantae</taxon>
        <taxon>Streptophyta</taxon>
        <taxon>Embryophyta</taxon>
        <taxon>Tracheophyta</taxon>
        <taxon>Spermatophyta</taxon>
        <taxon>Magnoliopsida</taxon>
        <taxon>eudicotyledons</taxon>
        <taxon>Gunneridae</taxon>
        <taxon>Pentapetalae</taxon>
        <taxon>asterids</taxon>
        <taxon>campanulids</taxon>
        <taxon>Asterales</taxon>
        <taxon>Asteraceae</taxon>
        <taxon>Carduoideae</taxon>
        <taxon>Cardueae</taxon>
        <taxon>Centaureinae</taxon>
        <taxon>Centaurea</taxon>
    </lineage>
</organism>